<reference evidence="2" key="1">
    <citation type="journal article" date="2022" name="Mol. Ecol. Resour.">
        <title>The genomes of chicory, endive, great burdock and yacon provide insights into Asteraceae palaeo-polyploidization history and plant inulin production.</title>
        <authorList>
            <person name="Fan W."/>
            <person name="Wang S."/>
            <person name="Wang H."/>
            <person name="Wang A."/>
            <person name="Jiang F."/>
            <person name="Liu H."/>
            <person name="Zhao H."/>
            <person name="Xu D."/>
            <person name="Zhang Y."/>
        </authorList>
    </citation>
    <scope>NUCLEOTIDE SEQUENCE [LARGE SCALE GENOMIC DNA]</scope>
    <source>
        <strain evidence="2">cv. Punajuju</strain>
    </source>
</reference>
<accession>A0ACB8YZT3</accession>
<dbReference type="EMBL" id="CM042017">
    <property type="protein sequence ID" value="KAI3690618.1"/>
    <property type="molecule type" value="Genomic_DNA"/>
</dbReference>
<dbReference type="Proteomes" id="UP001055811">
    <property type="component" value="Linkage Group LG09"/>
</dbReference>
<protein>
    <submittedName>
        <fullName evidence="1">Uncharacterized protein</fullName>
    </submittedName>
</protein>
<comment type="caution">
    <text evidence="1">The sequence shown here is derived from an EMBL/GenBank/DDBJ whole genome shotgun (WGS) entry which is preliminary data.</text>
</comment>
<gene>
    <name evidence="1" type="ORF">L2E82_48754</name>
</gene>
<evidence type="ECO:0000313" key="1">
    <source>
        <dbReference type="EMBL" id="KAI3690618.1"/>
    </source>
</evidence>
<reference evidence="1 2" key="2">
    <citation type="journal article" date="2022" name="Mol. Ecol. Resour.">
        <title>The genomes of chicory, endive, great burdock and yacon provide insights into Asteraceae paleo-polyploidization history and plant inulin production.</title>
        <authorList>
            <person name="Fan W."/>
            <person name="Wang S."/>
            <person name="Wang H."/>
            <person name="Wang A."/>
            <person name="Jiang F."/>
            <person name="Liu H."/>
            <person name="Zhao H."/>
            <person name="Xu D."/>
            <person name="Zhang Y."/>
        </authorList>
    </citation>
    <scope>NUCLEOTIDE SEQUENCE [LARGE SCALE GENOMIC DNA]</scope>
    <source>
        <strain evidence="2">cv. Punajuju</strain>
        <tissue evidence="1">Leaves</tissue>
    </source>
</reference>
<evidence type="ECO:0000313" key="2">
    <source>
        <dbReference type="Proteomes" id="UP001055811"/>
    </source>
</evidence>
<proteinExistence type="predicted"/>
<organism evidence="1 2">
    <name type="scientific">Cichorium intybus</name>
    <name type="common">Chicory</name>
    <dbReference type="NCBI Taxonomy" id="13427"/>
    <lineage>
        <taxon>Eukaryota</taxon>
        <taxon>Viridiplantae</taxon>
        <taxon>Streptophyta</taxon>
        <taxon>Embryophyta</taxon>
        <taxon>Tracheophyta</taxon>
        <taxon>Spermatophyta</taxon>
        <taxon>Magnoliopsida</taxon>
        <taxon>eudicotyledons</taxon>
        <taxon>Gunneridae</taxon>
        <taxon>Pentapetalae</taxon>
        <taxon>asterids</taxon>
        <taxon>campanulids</taxon>
        <taxon>Asterales</taxon>
        <taxon>Asteraceae</taxon>
        <taxon>Cichorioideae</taxon>
        <taxon>Cichorieae</taxon>
        <taxon>Cichoriinae</taxon>
        <taxon>Cichorium</taxon>
    </lineage>
</organism>
<name>A0ACB8YZT3_CICIN</name>
<sequence length="72" mass="7967">MRIHEKPRLPFFTRTPNLCFMKPKSCNVDDDWRRWIEPVTMAIVGGGSQAQTTSTTTIGGGGYDPLIPVASD</sequence>
<keyword evidence="2" id="KW-1185">Reference proteome</keyword>